<keyword evidence="7" id="KW-1185">Reference proteome</keyword>
<dbReference type="Pfam" id="PF10551">
    <property type="entry name" value="MULE"/>
    <property type="match status" value="1"/>
</dbReference>
<dbReference type="SUPFAM" id="SSF54277">
    <property type="entry name" value="CAD &amp; PB1 domains"/>
    <property type="match status" value="1"/>
</dbReference>
<dbReference type="PANTHER" id="PTHR31973">
    <property type="entry name" value="POLYPROTEIN, PUTATIVE-RELATED"/>
    <property type="match status" value="1"/>
</dbReference>
<dbReference type="AlphaFoldDB" id="A0A9D5CGB4"/>
<dbReference type="Pfam" id="PF04434">
    <property type="entry name" value="SWIM"/>
    <property type="match status" value="1"/>
</dbReference>
<dbReference type="CDD" id="cd06410">
    <property type="entry name" value="PB1_UP2"/>
    <property type="match status" value="1"/>
</dbReference>
<dbReference type="GO" id="GO:0008270">
    <property type="term" value="F:zinc ion binding"/>
    <property type="evidence" value="ECO:0007669"/>
    <property type="project" value="UniProtKB-KW"/>
</dbReference>
<dbReference type="PROSITE" id="PS50966">
    <property type="entry name" value="ZF_SWIM"/>
    <property type="match status" value="1"/>
</dbReference>
<dbReference type="SMART" id="SM00666">
    <property type="entry name" value="PB1"/>
    <property type="match status" value="1"/>
</dbReference>
<reference evidence="6" key="2">
    <citation type="journal article" date="2022" name="Hortic Res">
        <title>The genome of Dioscorea zingiberensis sheds light on the biosynthesis, origin and evolution of the medicinally important diosgenin saponins.</title>
        <authorList>
            <person name="Li Y."/>
            <person name="Tan C."/>
            <person name="Li Z."/>
            <person name="Guo J."/>
            <person name="Li S."/>
            <person name="Chen X."/>
            <person name="Wang C."/>
            <person name="Dai X."/>
            <person name="Yang H."/>
            <person name="Song W."/>
            <person name="Hou L."/>
            <person name="Xu J."/>
            <person name="Tong Z."/>
            <person name="Xu A."/>
            <person name="Yuan X."/>
            <person name="Wang W."/>
            <person name="Yang Q."/>
            <person name="Chen L."/>
            <person name="Sun Z."/>
            <person name="Wang K."/>
            <person name="Pan B."/>
            <person name="Chen J."/>
            <person name="Bao Y."/>
            <person name="Liu F."/>
            <person name="Qi X."/>
            <person name="Gang D.R."/>
            <person name="Wen J."/>
            <person name="Li J."/>
        </authorList>
    </citation>
    <scope>NUCLEOTIDE SEQUENCE</scope>
    <source>
        <strain evidence="6">Dzin_1.0</strain>
    </source>
</reference>
<dbReference type="Proteomes" id="UP001085076">
    <property type="component" value="Miscellaneous, Linkage group lg05"/>
</dbReference>
<accession>A0A9D5CGB4</accession>
<evidence type="ECO:0000256" key="4">
    <source>
        <dbReference type="PROSITE-ProRule" id="PRU00325"/>
    </source>
</evidence>
<reference evidence="6" key="1">
    <citation type="submission" date="2021-03" db="EMBL/GenBank/DDBJ databases">
        <authorList>
            <person name="Li Z."/>
            <person name="Yang C."/>
        </authorList>
    </citation>
    <scope>NUCLEOTIDE SEQUENCE</scope>
    <source>
        <strain evidence="6">Dzin_1.0</strain>
        <tissue evidence="6">Leaf</tissue>
    </source>
</reference>
<dbReference type="InterPro" id="IPR000270">
    <property type="entry name" value="PB1_dom"/>
</dbReference>
<dbReference type="PANTHER" id="PTHR31973:SF194">
    <property type="entry name" value="OS06G0632700 PROTEIN"/>
    <property type="match status" value="1"/>
</dbReference>
<feature type="domain" description="SWIM-type" evidence="5">
    <location>
        <begin position="584"/>
        <end position="624"/>
    </location>
</feature>
<keyword evidence="1" id="KW-0479">Metal-binding</keyword>
<keyword evidence="3" id="KW-0862">Zinc</keyword>
<evidence type="ECO:0000313" key="7">
    <source>
        <dbReference type="Proteomes" id="UP001085076"/>
    </source>
</evidence>
<dbReference type="SMART" id="SM00575">
    <property type="entry name" value="ZnF_PMZ"/>
    <property type="match status" value="1"/>
</dbReference>
<dbReference type="InterPro" id="IPR006564">
    <property type="entry name" value="Znf_PMZ"/>
</dbReference>
<dbReference type="Gene3D" id="3.10.20.90">
    <property type="entry name" value="Phosphatidylinositol 3-kinase Catalytic Subunit, Chain A, domain 1"/>
    <property type="match status" value="1"/>
</dbReference>
<evidence type="ECO:0000256" key="3">
    <source>
        <dbReference type="ARBA" id="ARBA00022833"/>
    </source>
</evidence>
<dbReference type="InterPro" id="IPR007527">
    <property type="entry name" value="Znf_SWIM"/>
</dbReference>
<evidence type="ECO:0000256" key="2">
    <source>
        <dbReference type="ARBA" id="ARBA00022771"/>
    </source>
</evidence>
<dbReference type="EMBL" id="JAGGNH010000005">
    <property type="protein sequence ID" value="KAJ0972757.1"/>
    <property type="molecule type" value="Genomic_DNA"/>
</dbReference>
<organism evidence="6 7">
    <name type="scientific">Dioscorea zingiberensis</name>
    <dbReference type="NCBI Taxonomy" id="325984"/>
    <lineage>
        <taxon>Eukaryota</taxon>
        <taxon>Viridiplantae</taxon>
        <taxon>Streptophyta</taxon>
        <taxon>Embryophyta</taxon>
        <taxon>Tracheophyta</taxon>
        <taxon>Spermatophyta</taxon>
        <taxon>Magnoliopsida</taxon>
        <taxon>Liliopsida</taxon>
        <taxon>Dioscoreales</taxon>
        <taxon>Dioscoreaceae</taxon>
        <taxon>Dioscorea</taxon>
    </lineage>
</organism>
<dbReference type="InterPro" id="IPR018289">
    <property type="entry name" value="MULE_transposase_dom"/>
</dbReference>
<evidence type="ECO:0000256" key="1">
    <source>
        <dbReference type="ARBA" id="ARBA00022723"/>
    </source>
</evidence>
<gene>
    <name evidence="6" type="ORF">J5N97_020716</name>
</gene>
<comment type="caution">
    <text evidence="6">The sequence shown here is derived from an EMBL/GenBank/DDBJ whole genome shotgun (WGS) entry which is preliminary data.</text>
</comment>
<protein>
    <recommendedName>
        <fullName evidence="5">SWIM-type domain-containing protein</fullName>
    </recommendedName>
</protein>
<dbReference type="Pfam" id="PF00564">
    <property type="entry name" value="PB1"/>
    <property type="match status" value="1"/>
</dbReference>
<proteinExistence type="predicted"/>
<dbReference type="OrthoDB" id="1346436at2759"/>
<evidence type="ECO:0000313" key="6">
    <source>
        <dbReference type="EMBL" id="KAJ0972757.1"/>
    </source>
</evidence>
<name>A0A9D5CGB4_9LILI</name>
<dbReference type="InterPro" id="IPR004332">
    <property type="entry name" value="Transposase_MuDR"/>
</dbReference>
<sequence>MAGGRILTICQLGGEFVANSDGSMSYAGGEAHAIEITREMKFSEFKSEISSMFNSDMDAFTIKYFLPNNKKTLITVSKDDDLKRMVDFHADSDTTDVYVLKKNRNRIMIRSAPDDSGTSTDGNTAALATPRVAKRRRLSITARECMITGVGQVFDGPKAFRDVLHKYAVANNFFVKFIKNDAASVTAECSAEDCSWRVHASRSSAKKEFTIKKMIDTHTCGRENSKEGYRSASQQFVANIIKDKLRDSPDYKPREILNDLQREYGLNLNYAQAWRGRAIAEKELNYSHKEACDQLDWFCNRIMETNPGSVAVLQTTGDLRFHLFVAFHASLVGFEHGCRPLIFLEEISLKANKKWKLLVATAVDGENNIFPVSFSVAEAETNDNWHWFLVQLKSALSMSRTITFVSNKQNGLEEAVAQVFEDSYHGFCVHQLIENFKAELDESWTQELKDVVVHAFERCVYACMVDEFNECITSIKTESQELAAWVLASKPENWSNAYFKGLRFGQYYSNVAEIFNNWISMRYEPSLVQIVDSIRCKMMEMMYARRESSNTWTEALTPSVNRRMEGEMVKAQALNVVCTAGSIFEVRDDSTNVVNIETWECTCRRWQVFGLPCMHALAVIERTDGCLYDYCSKYFTAEYFRATYSLSINPIPDAGWPGCNDHVHSPVSCPLRTRRMVGRPKVKPASPRISIKRSNRCGRCKAFGHNKQTCKSPV</sequence>
<keyword evidence="2 4" id="KW-0863">Zinc-finger</keyword>
<dbReference type="Pfam" id="PF03108">
    <property type="entry name" value="DBD_Tnp_Mut"/>
    <property type="match status" value="1"/>
</dbReference>
<evidence type="ECO:0000259" key="5">
    <source>
        <dbReference type="PROSITE" id="PS50966"/>
    </source>
</evidence>